<dbReference type="Pfam" id="PF13178">
    <property type="entry name" value="DUF4005"/>
    <property type="match status" value="1"/>
</dbReference>
<feature type="compositionally biased region" description="Polar residues" evidence="1">
    <location>
        <begin position="39"/>
        <end position="55"/>
    </location>
</feature>
<dbReference type="EMBL" id="AUSU01000194">
    <property type="protein sequence ID" value="EPS74071.1"/>
    <property type="molecule type" value="Genomic_DNA"/>
</dbReference>
<dbReference type="PROSITE" id="PS50096">
    <property type="entry name" value="IQ"/>
    <property type="match status" value="1"/>
</dbReference>
<evidence type="ECO:0000313" key="4">
    <source>
        <dbReference type="Proteomes" id="UP000015453"/>
    </source>
</evidence>
<proteinExistence type="predicted"/>
<accession>S8D9C2</accession>
<evidence type="ECO:0000256" key="1">
    <source>
        <dbReference type="SAM" id="MobiDB-lite"/>
    </source>
</evidence>
<organism evidence="3 4">
    <name type="scientific">Genlisea aurea</name>
    <dbReference type="NCBI Taxonomy" id="192259"/>
    <lineage>
        <taxon>Eukaryota</taxon>
        <taxon>Viridiplantae</taxon>
        <taxon>Streptophyta</taxon>
        <taxon>Embryophyta</taxon>
        <taxon>Tracheophyta</taxon>
        <taxon>Spermatophyta</taxon>
        <taxon>Magnoliopsida</taxon>
        <taxon>eudicotyledons</taxon>
        <taxon>Gunneridae</taxon>
        <taxon>Pentapetalae</taxon>
        <taxon>asterids</taxon>
        <taxon>lamiids</taxon>
        <taxon>Lamiales</taxon>
        <taxon>Lentibulariaceae</taxon>
        <taxon>Genlisea</taxon>
    </lineage>
</organism>
<feature type="compositionally biased region" description="Low complexity" evidence="1">
    <location>
        <begin position="56"/>
        <end position="67"/>
    </location>
</feature>
<gene>
    <name evidence="3" type="ORF">M569_00690</name>
</gene>
<keyword evidence="4" id="KW-1185">Reference proteome</keyword>
<comment type="caution">
    <text evidence="3">The sequence shown here is derived from an EMBL/GenBank/DDBJ whole genome shotgun (WGS) entry which is preliminary data.</text>
</comment>
<name>S8D9C2_9LAMI</name>
<reference evidence="3 4" key="1">
    <citation type="journal article" date="2013" name="BMC Genomics">
        <title>The miniature genome of a carnivorous plant Genlisea aurea contains a low number of genes and short non-coding sequences.</title>
        <authorList>
            <person name="Leushkin E.V."/>
            <person name="Sutormin R.A."/>
            <person name="Nabieva E.R."/>
            <person name="Penin A.A."/>
            <person name="Kondrashov A.S."/>
            <person name="Logacheva M.D."/>
        </authorList>
    </citation>
    <scope>NUCLEOTIDE SEQUENCE [LARGE SCALE GENOMIC DNA]</scope>
</reference>
<feature type="compositionally biased region" description="Polar residues" evidence="1">
    <location>
        <begin position="103"/>
        <end position="120"/>
    </location>
</feature>
<dbReference type="AlphaFoldDB" id="S8D9C2"/>
<feature type="domain" description="DUF4005" evidence="2">
    <location>
        <begin position="39"/>
        <end position="107"/>
    </location>
</feature>
<feature type="region of interest" description="Disordered" evidence="1">
    <location>
        <begin position="33"/>
        <end position="70"/>
    </location>
</feature>
<evidence type="ECO:0000259" key="2">
    <source>
        <dbReference type="Pfam" id="PF13178"/>
    </source>
</evidence>
<sequence length="120" mass="12968">MKALRALKGLVKLQALARGQIVRRIILSSLPLFPVNGKSPKSSEQQEEGSPSFTASLTVSSHASSSSRQRLTTSFRYVVVAGEPNYMAGTESSKAKKRAAASVTQQPPLSQRSISMNYSR</sequence>
<feature type="region of interest" description="Disordered" evidence="1">
    <location>
        <begin position="88"/>
        <end position="120"/>
    </location>
</feature>
<protein>
    <recommendedName>
        <fullName evidence="2">DUF4005 domain-containing protein</fullName>
    </recommendedName>
</protein>
<dbReference type="Proteomes" id="UP000015453">
    <property type="component" value="Unassembled WGS sequence"/>
</dbReference>
<evidence type="ECO:0000313" key="3">
    <source>
        <dbReference type="EMBL" id="EPS74071.1"/>
    </source>
</evidence>
<dbReference type="InterPro" id="IPR025064">
    <property type="entry name" value="DUF4005"/>
</dbReference>